<keyword evidence="2" id="KW-0479">Metal-binding</keyword>
<evidence type="ECO:0000256" key="1">
    <source>
        <dbReference type="ARBA" id="ARBA00004123"/>
    </source>
</evidence>
<reference evidence="10" key="1">
    <citation type="submission" date="2020-02" db="EMBL/GenBank/DDBJ databases">
        <authorList>
            <person name="Palmer J.M."/>
        </authorList>
    </citation>
    <scope>NUCLEOTIDE SEQUENCE</scope>
    <source>
        <strain evidence="10">EPUS1.4</strain>
        <tissue evidence="10">Thallus</tissue>
    </source>
</reference>
<dbReference type="GO" id="GO:0008270">
    <property type="term" value="F:zinc ion binding"/>
    <property type="evidence" value="ECO:0007669"/>
    <property type="project" value="UniProtKB-KW"/>
</dbReference>
<keyword evidence="11" id="KW-1185">Reference proteome</keyword>
<feature type="compositionally biased region" description="Low complexity" evidence="8">
    <location>
        <begin position="83"/>
        <end position="93"/>
    </location>
</feature>
<name>A0A8H7AMX3_9EURO</name>
<feature type="compositionally biased region" description="Low complexity" evidence="8">
    <location>
        <begin position="1"/>
        <end position="15"/>
    </location>
</feature>
<keyword evidence="6" id="KW-0539">Nucleus</keyword>
<dbReference type="PROSITE" id="PS50157">
    <property type="entry name" value="ZINC_FINGER_C2H2_2"/>
    <property type="match status" value="1"/>
</dbReference>
<evidence type="ECO:0000313" key="11">
    <source>
        <dbReference type="Proteomes" id="UP000606974"/>
    </source>
</evidence>
<keyword evidence="4 7" id="KW-0863">Zinc-finger</keyword>
<dbReference type="InterPro" id="IPR043359">
    <property type="entry name" value="GLI-like"/>
</dbReference>
<organism evidence="10 11">
    <name type="scientific">Endocarpon pusillum</name>
    <dbReference type="NCBI Taxonomy" id="364733"/>
    <lineage>
        <taxon>Eukaryota</taxon>
        <taxon>Fungi</taxon>
        <taxon>Dikarya</taxon>
        <taxon>Ascomycota</taxon>
        <taxon>Pezizomycotina</taxon>
        <taxon>Eurotiomycetes</taxon>
        <taxon>Chaetothyriomycetidae</taxon>
        <taxon>Verrucariales</taxon>
        <taxon>Verrucariaceae</taxon>
        <taxon>Endocarpon</taxon>
    </lineage>
</organism>
<comment type="caution">
    <text evidence="10">The sequence shown here is derived from an EMBL/GenBank/DDBJ whole genome shotgun (WGS) entry which is preliminary data.</text>
</comment>
<evidence type="ECO:0000256" key="3">
    <source>
        <dbReference type="ARBA" id="ARBA00022737"/>
    </source>
</evidence>
<dbReference type="SMART" id="SM00355">
    <property type="entry name" value="ZnF_C2H2"/>
    <property type="match status" value="2"/>
</dbReference>
<comment type="subcellular location">
    <subcellularLocation>
        <location evidence="1">Nucleus</location>
    </subcellularLocation>
</comment>
<keyword evidence="5" id="KW-0862">Zinc</keyword>
<evidence type="ECO:0000259" key="9">
    <source>
        <dbReference type="PROSITE" id="PS50157"/>
    </source>
</evidence>
<dbReference type="OrthoDB" id="3214149at2759"/>
<dbReference type="GO" id="GO:0005634">
    <property type="term" value="C:nucleus"/>
    <property type="evidence" value="ECO:0007669"/>
    <property type="project" value="UniProtKB-SubCell"/>
</dbReference>
<dbReference type="AlphaFoldDB" id="A0A8H7AMX3"/>
<proteinExistence type="predicted"/>
<dbReference type="PROSITE" id="PS00028">
    <property type="entry name" value="ZINC_FINGER_C2H2_1"/>
    <property type="match status" value="1"/>
</dbReference>
<feature type="compositionally biased region" description="Low complexity" evidence="8">
    <location>
        <begin position="40"/>
        <end position="51"/>
    </location>
</feature>
<feature type="region of interest" description="Disordered" evidence="8">
    <location>
        <begin position="224"/>
        <end position="255"/>
    </location>
</feature>
<dbReference type="SUPFAM" id="SSF57667">
    <property type="entry name" value="beta-beta-alpha zinc fingers"/>
    <property type="match status" value="1"/>
</dbReference>
<feature type="domain" description="C2H2-type" evidence="9">
    <location>
        <begin position="199"/>
        <end position="229"/>
    </location>
</feature>
<evidence type="ECO:0000256" key="6">
    <source>
        <dbReference type="ARBA" id="ARBA00023242"/>
    </source>
</evidence>
<feature type="compositionally biased region" description="Basic and acidic residues" evidence="8">
    <location>
        <begin position="224"/>
        <end position="242"/>
    </location>
</feature>
<dbReference type="InterPro" id="IPR056436">
    <property type="entry name" value="Znf-C2H2_ZIC1-5/GLI1-3-like"/>
</dbReference>
<dbReference type="EMBL" id="JAACFV010000036">
    <property type="protein sequence ID" value="KAF7509842.1"/>
    <property type="molecule type" value="Genomic_DNA"/>
</dbReference>
<dbReference type="FunFam" id="3.30.160.60:FF:000031">
    <property type="entry name" value="GLI family zinc finger 3"/>
    <property type="match status" value="1"/>
</dbReference>
<dbReference type="GO" id="GO:0000978">
    <property type="term" value="F:RNA polymerase II cis-regulatory region sequence-specific DNA binding"/>
    <property type="evidence" value="ECO:0007669"/>
    <property type="project" value="TreeGrafter"/>
</dbReference>
<dbReference type="PANTHER" id="PTHR45718">
    <property type="entry name" value="TRANSCRIPTIONAL ACTIVATOR CUBITUS INTERRUPTUS"/>
    <property type="match status" value="1"/>
</dbReference>
<dbReference type="GO" id="GO:0000981">
    <property type="term" value="F:DNA-binding transcription factor activity, RNA polymerase II-specific"/>
    <property type="evidence" value="ECO:0007669"/>
    <property type="project" value="TreeGrafter"/>
</dbReference>
<evidence type="ECO:0000313" key="10">
    <source>
        <dbReference type="EMBL" id="KAF7509842.1"/>
    </source>
</evidence>
<evidence type="ECO:0000256" key="8">
    <source>
        <dbReference type="SAM" id="MobiDB-lite"/>
    </source>
</evidence>
<feature type="region of interest" description="Disordered" evidence="8">
    <location>
        <begin position="1"/>
        <end position="105"/>
    </location>
</feature>
<dbReference type="PANTHER" id="PTHR45718:SF4">
    <property type="entry name" value="TRANSCRIPTIONAL ACTIVATOR CUBITUS INTERRUPTUS"/>
    <property type="match status" value="1"/>
</dbReference>
<evidence type="ECO:0000256" key="7">
    <source>
        <dbReference type="PROSITE-ProRule" id="PRU00042"/>
    </source>
</evidence>
<dbReference type="Proteomes" id="UP000606974">
    <property type="component" value="Unassembled WGS sequence"/>
</dbReference>
<evidence type="ECO:0000256" key="4">
    <source>
        <dbReference type="ARBA" id="ARBA00022771"/>
    </source>
</evidence>
<dbReference type="Pfam" id="PF23561">
    <property type="entry name" value="zf-C2H2_15"/>
    <property type="match status" value="1"/>
</dbReference>
<dbReference type="Pfam" id="PF00096">
    <property type="entry name" value="zf-C2H2"/>
    <property type="match status" value="1"/>
</dbReference>
<evidence type="ECO:0000256" key="2">
    <source>
        <dbReference type="ARBA" id="ARBA00022723"/>
    </source>
</evidence>
<dbReference type="InterPro" id="IPR036236">
    <property type="entry name" value="Znf_C2H2_sf"/>
</dbReference>
<sequence>MASHDSLDSPLSSVPSDEEDNDDLQHDSRSVDGTISATGSPSASTPMAMPPSKRRRIGASNYDHATPISLAGDMQMHAPPSPSGSISSDTSGDVPNSPSFAHLAPTHPLSSAYAASQANPDDPDAGDAIQVTRCLWTDCPEPDQGNMDRLVDHIHTEHIGQRQKKYSCEWEGCSRKSMPHASGYALKAHMRSHTREKPFYCQLPECDRCFTRSDALAKHMRTVHETEALRPSDPVPKGHSEAASRAAGGSGSNGSLKRIKLIVNNGDRPKSVVGELPPLPTDGIPDENGEAGAVEMDSLPFMLPVPHDYYPSDVADALDDHELALPPSQLYRLLRRQIHWAEQEGAELAKQLDIVESVTEFNIDPQTDLPGDKAEKSRQNSWLQTEALIDAILGKEAEGARAEANVQPETALEQVSGPWVRIKSIEGLVG</sequence>
<dbReference type="InterPro" id="IPR013087">
    <property type="entry name" value="Znf_C2H2_type"/>
</dbReference>
<dbReference type="Gene3D" id="3.30.160.60">
    <property type="entry name" value="Classic Zinc Finger"/>
    <property type="match status" value="3"/>
</dbReference>
<gene>
    <name evidence="10" type="ORF">GJ744_007353</name>
</gene>
<keyword evidence="3" id="KW-0677">Repeat</keyword>
<accession>A0A8H7AMX3</accession>
<protein>
    <recommendedName>
        <fullName evidence="9">C2H2-type domain-containing protein</fullName>
    </recommendedName>
</protein>
<dbReference type="FunFam" id="3.30.160.60:FF:000201">
    <property type="entry name" value="C2H2 finger domain protein (Gli3)"/>
    <property type="match status" value="1"/>
</dbReference>
<evidence type="ECO:0000256" key="5">
    <source>
        <dbReference type="ARBA" id="ARBA00022833"/>
    </source>
</evidence>